<dbReference type="InterPro" id="IPR012337">
    <property type="entry name" value="RNaseH-like_sf"/>
</dbReference>
<dbReference type="GeneID" id="68850829"/>
<proteinExistence type="predicted"/>
<dbReference type="SUPFAM" id="SSF53098">
    <property type="entry name" value="Ribonuclease H-like"/>
    <property type="match status" value="1"/>
</dbReference>
<dbReference type="KEGG" id="hds:HSR122_0147"/>
<evidence type="ECO:0000313" key="3">
    <source>
        <dbReference type="Proteomes" id="UP000662973"/>
    </source>
</evidence>
<keyword evidence="3" id="KW-1185">Reference proteome</keyword>
<sequence length="296" mass="32098">MSDRLDLVAFDIETTGFTVDDEVTVIGFALPMGVRVFCRTDRRPAPELEQTVQQRVPDTVRVSTHPSERALLAAVGEFAAARLADDDVLLVAYNGERWRAGFDLPFLRTRLATTDVAWPFQNSPYADLMPIITNRFNTTVDGSASSDDGAASDRAAGGDCDGGGDGGDRVGDIENNDADIKINEIDNEIGEKDIENDEEDIKTAAAESDADERVGTRRDLAGVYATLGDGTYDELDPFTDSSEAVTAFEAGRFADLVVHNVADVLRTRHLGRLAERYCSKSDFSLKSLTPTIHAGD</sequence>
<name>A0A897N4K6_9EURY</name>
<evidence type="ECO:0000313" key="2">
    <source>
        <dbReference type="EMBL" id="QSG07564.1"/>
    </source>
</evidence>
<organism evidence="2 3">
    <name type="scientific">Halapricum desulfuricans</name>
    <dbReference type="NCBI Taxonomy" id="2841257"/>
    <lineage>
        <taxon>Archaea</taxon>
        <taxon>Methanobacteriati</taxon>
        <taxon>Methanobacteriota</taxon>
        <taxon>Stenosarchaea group</taxon>
        <taxon>Halobacteria</taxon>
        <taxon>Halobacteriales</taxon>
        <taxon>Haloarculaceae</taxon>
        <taxon>Halapricum</taxon>
    </lineage>
</organism>
<feature type="region of interest" description="Disordered" evidence="1">
    <location>
        <begin position="141"/>
        <end position="177"/>
    </location>
</feature>
<feature type="compositionally biased region" description="Low complexity" evidence="1">
    <location>
        <begin position="141"/>
        <end position="158"/>
    </location>
</feature>
<dbReference type="RefSeq" id="WP_229110732.1">
    <property type="nucleotide sequence ID" value="NZ_CP064788.1"/>
</dbReference>
<dbReference type="Gene3D" id="3.30.420.10">
    <property type="entry name" value="Ribonuclease H-like superfamily/Ribonuclease H"/>
    <property type="match status" value="1"/>
</dbReference>
<gene>
    <name evidence="2" type="ORF">HSR122_0147</name>
</gene>
<feature type="compositionally biased region" description="Basic and acidic residues" evidence="1">
    <location>
        <begin position="166"/>
        <end position="177"/>
    </location>
</feature>
<evidence type="ECO:0000256" key="1">
    <source>
        <dbReference type="SAM" id="MobiDB-lite"/>
    </source>
</evidence>
<dbReference type="GO" id="GO:0004527">
    <property type="term" value="F:exonuclease activity"/>
    <property type="evidence" value="ECO:0007669"/>
    <property type="project" value="UniProtKB-KW"/>
</dbReference>
<dbReference type="InterPro" id="IPR036397">
    <property type="entry name" value="RNaseH_sf"/>
</dbReference>
<dbReference type="AlphaFoldDB" id="A0A897N4K6"/>
<accession>A0A897N4K6</accession>
<keyword evidence="2" id="KW-0378">Hydrolase</keyword>
<dbReference type="Proteomes" id="UP000662973">
    <property type="component" value="Chromosome"/>
</dbReference>
<reference evidence="2 3" key="1">
    <citation type="submission" date="2020-11" db="EMBL/GenBank/DDBJ databases">
        <title>Carbohydrate-dependent, anaerobic sulfur respiration: A novel catabolism in halophilic archaea.</title>
        <authorList>
            <person name="Sorokin D.Y."/>
            <person name="Messina E."/>
            <person name="Smedile F."/>
            <person name="La Cono V."/>
            <person name="Hallsworth J.E."/>
            <person name="Yakimov M.M."/>
        </authorList>
    </citation>
    <scope>NUCLEOTIDE SEQUENCE [LARGE SCALE GENOMIC DNA]</scope>
    <source>
        <strain evidence="2 3">HSR12-2</strain>
    </source>
</reference>
<keyword evidence="2" id="KW-0540">Nuclease</keyword>
<dbReference type="EMBL" id="CP064788">
    <property type="protein sequence ID" value="QSG07564.1"/>
    <property type="molecule type" value="Genomic_DNA"/>
</dbReference>
<dbReference type="GO" id="GO:0003676">
    <property type="term" value="F:nucleic acid binding"/>
    <property type="evidence" value="ECO:0007669"/>
    <property type="project" value="InterPro"/>
</dbReference>
<protein>
    <submittedName>
        <fullName evidence="2">Putative exonuclease, contains RNaseH-like domain</fullName>
    </submittedName>
</protein>
<keyword evidence="2" id="KW-0269">Exonuclease</keyword>